<dbReference type="InterPro" id="IPR040853">
    <property type="entry name" value="RapA2_cadherin-like"/>
</dbReference>
<dbReference type="Pfam" id="PF17963">
    <property type="entry name" value="Big_9"/>
    <property type="match status" value="2"/>
</dbReference>
<proteinExistence type="predicted"/>
<feature type="non-terminal residue" evidence="2">
    <location>
        <position position="1114"/>
    </location>
</feature>
<keyword evidence="3" id="KW-1185">Reference proteome</keyword>
<dbReference type="Proteomes" id="UP000219167">
    <property type="component" value="Unassembled WGS sequence"/>
</dbReference>
<name>A0A285UVL7_9HYPH</name>
<accession>A0A285UVL7</accession>
<dbReference type="Pfam" id="PF17803">
    <property type="entry name" value="Cadherin_4"/>
    <property type="match status" value="3"/>
</dbReference>
<evidence type="ECO:0000313" key="2">
    <source>
        <dbReference type="EMBL" id="SOC45860.1"/>
    </source>
</evidence>
<sequence length="1114" mass="116357">MCRARLAEGYAVSHISGTVDVLDLSSLVTRPASARNPDGSHVLAQAGTGASIVIHGFGPDGDSQRFTLEVNAAPVRLWLIPKPGEGETGYVLMWAANKGAGLFQQVLDASGQPVGEVEMLQDDNGAIPFLNAALSPLSNGNWLASYEHWDGLMLQMVDRAGDPVGDPVIAPQFIYEYTAIPDGEGGVFLLGFDYEVYDSVYFAYHYDAQLQLLSFERLWVTNYASIATPIGPGESVTAYVESNQLFVTFTDLHAGEATNASIFDLPSSVRNMTLSLTQLSDGDILATWTRAPQGETPALQGLRINADGSLDGAVFDIAAMPDLHTTTPATVTALPDGDFSIAFITSDGGSKQVRQLSVDYVGDAPEGLDATITLLEDGVHVFAADDFQFSDANNDGLAAIEITALPEQGTLLFDGAQVAVGQFIDADDIDLLVYRPDPDQHGTDYASIDFKVIDASTYGSDGSRNKDDEANTITFDVTAVDDIPTGKDKTVVVLEDESYGFTASDFGFSDADGQSFAMLQVTSLPPGLLLLEGRSVSAGERIAYGDIAKLVYMPAADASGIASFTFQVIDQGTSNNIDPVPKTFQFEISPVNDAPSGTDRMIDLLEDRTYTFKTADFGFTDKADGHALAGVKFTTLPTAGTLTLSGKALKAGQIVSSADLGKLVYTPTANATAPVSFTFQVIDNGGKANDGIDTDPTANAFRFSIKPVNDAPTGADKTIELLEDSAYKFKPADFGFTDTADGHVLAGVKFAALPSAGSLTLSGKALKAGQIVASADLGKLVYTPAAHATAPASFSFQVIDNGGRANGGIDTDPTPNAIRFSIKPVNDAPSGTDRTVGLLEDKTFTFKAADFGFNDKADGHTLAGVKFATLPTAGTLTLSGKALKAGQIVAAADLGKLVYTPTANATAPASFTFQVIVNGGKADGGIDTDPTPNAIRFSIKPVNDAPSGADKTVGLLEDKTYTFKAADFGFTDKADGHVLAGVKFATLPTAGTLTLSGKALKAGQIVASADLGKLVYTPAAHATAPASFSFQVIDNGGKANGGIDTDPTPNAIRFSIKPVNDAPSGTDRTVGLLEDKTFTFKAADFGFNDKADGHTLAGVKFATLPTAGTLTLSG</sequence>
<feature type="domain" description="RapA2 cadherin-like" evidence="1">
    <location>
        <begin position="819"/>
        <end position="880"/>
    </location>
</feature>
<evidence type="ECO:0000313" key="3">
    <source>
        <dbReference type="Proteomes" id="UP000219167"/>
    </source>
</evidence>
<organism evidence="2 3">
    <name type="scientific">Rhizobium subbaraonis</name>
    <dbReference type="NCBI Taxonomy" id="908946"/>
    <lineage>
        <taxon>Bacteria</taxon>
        <taxon>Pseudomonadati</taxon>
        <taxon>Pseudomonadota</taxon>
        <taxon>Alphaproteobacteria</taxon>
        <taxon>Hyphomicrobiales</taxon>
        <taxon>Rhizobiaceae</taxon>
        <taxon>Rhizobium/Agrobacterium group</taxon>
        <taxon>Rhizobium</taxon>
    </lineage>
</organism>
<reference evidence="2 3" key="1">
    <citation type="submission" date="2017-08" db="EMBL/GenBank/DDBJ databases">
        <authorList>
            <person name="de Groot N.N."/>
        </authorList>
    </citation>
    <scope>NUCLEOTIDE SEQUENCE [LARGE SCALE GENOMIC DNA]</scope>
    <source>
        <strain evidence="2 3">JC85</strain>
    </source>
</reference>
<feature type="domain" description="RapA2 cadherin-like" evidence="1">
    <location>
        <begin position="1053"/>
        <end position="1113"/>
    </location>
</feature>
<dbReference type="EMBL" id="OBQD01000018">
    <property type="protein sequence ID" value="SOC45860.1"/>
    <property type="molecule type" value="Genomic_DNA"/>
</dbReference>
<dbReference type="AlphaFoldDB" id="A0A285UVL7"/>
<feature type="domain" description="RapA2 cadherin-like" evidence="1">
    <location>
        <begin position="583"/>
        <end position="646"/>
    </location>
</feature>
<evidence type="ECO:0000259" key="1">
    <source>
        <dbReference type="Pfam" id="PF17803"/>
    </source>
</evidence>
<gene>
    <name evidence="2" type="ORF">SAMN05892877_11889</name>
</gene>
<protein>
    <recommendedName>
        <fullName evidence="1">RapA2 cadherin-like domain-containing protein</fullName>
    </recommendedName>
</protein>